<evidence type="ECO:0000256" key="1">
    <source>
        <dbReference type="SAM" id="MobiDB-lite"/>
    </source>
</evidence>
<accession>A0AAD5BE87</accession>
<dbReference type="RefSeq" id="XP_051608647.1">
    <property type="nucleotide sequence ID" value="XM_051752174.1"/>
</dbReference>
<dbReference type="PROSITE" id="PS51411">
    <property type="entry name" value="PSP1_C"/>
    <property type="match status" value="1"/>
</dbReference>
<organism evidence="3 4">
    <name type="scientific">Candida theae</name>
    <dbReference type="NCBI Taxonomy" id="1198502"/>
    <lineage>
        <taxon>Eukaryota</taxon>
        <taxon>Fungi</taxon>
        <taxon>Dikarya</taxon>
        <taxon>Ascomycota</taxon>
        <taxon>Saccharomycotina</taxon>
        <taxon>Pichiomycetes</taxon>
        <taxon>Debaryomycetaceae</taxon>
        <taxon>Candida/Lodderomyces clade</taxon>
        <taxon>Candida</taxon>
    </lineage>
</organism>
<feature type="region of interest" description="Disordered" evidence="1">
    <location>
        <begin position="307"/>
        <end position="353"/>
    </location>
</feature>
<evidence type="ECO:0000259" key="2">
    <source>
        <dbReference type="PROSITE" id="PS51411"/>
    </source>
</evidence>
<feature type="compositionally biased region" description="Polar residues" evidence="1">
    <location>
        <begin position="336"/>
        <end position="353"/>
    </location>
</feature>
<proteinExistence type="predicted"/>
<dbReference type="GO" id="GO:0005737">
    <property type="term" value="C:cytoplasm"/>
    <property type="evidence" value="ECO:0007669"/>
    <property type="project" value="TreeGrafter"/>
</dbReference>
<name>A0AAD5BE87_9ASCO</name>
<protein>
    <recommendedName>
        <fullName evidence="2">PSP1 C-terminal domain-containing protein</fullName>
    </recommendedName>
</protein>
<dbReference type="GeneID" id="76150879"/>
<comment type="caution">
    <text evidence="3">The sequence shown here is derived from an EMBL/GenBank/DDBJ whole genome shotgun (WGS) entry which is preliminary data.</text>
</comment>
<dbReference type="PANTHER" id="PTHR43830">
    <property type="entry name" value="PROTEIN PSP1"/>
    <property type="match status" value="1"/>
</dbReference>
<feature type="region of interest" description="Disordered" evidence="1">
    <location>
        <begin position="130"/>
        <end position="163"/>
    </location>
</feature>
<feature type="compositionally biased region" description="Polar residues" evidence="1">
    <location>
        <begin position="307"/>
        <end position="320"/>
    </location>
</feature>
<dbReference type="InterPro" id="IPR047767">
    <property type="entry name" value="PSP1-like"/>
</dbReference>
<feature type="compositionally biased region" description="Low complexity" evidence="1">
    <location>
        <begin position="239"/>
        <end position="272"/>
    </location>
</feature>
<evidence type="ECO:0000313" key="4">
    <source>
        <dbReference type="Proteomes" id="UP001204833"/>
    </source>
</evidence>
<dbReference type="Proteomes" id="UP001204833">
    <property type="component" value="Unassembled WGS sequence"/>
</dbReference>
<sequence>MMNLPDFLNNGDSINGRDYNSRSNGGSRHNSIFDNGTSNNSIPPTAPSNNDDPLHQSDFNDILYGKLSNLNDYTEVDYSRYYYNQPTANNSNFRDTFNLPAELQGGVTNISSRRPSYAAESFTRNNFFQQQPSAASPSAAAPAAPAAGVTPSQTSQFGSQSSNFFGNSNINSSHGNRGLSSFAMINNFQAKNNQFNGNGFNFADAFGELNLNSGSRFSEFQSRRPSQLVDFPWNSPAAVAPAPAPAAAPAAQPQSQPQLQSQQFFSPQQLQSRSFEQPGAAVAGAGRSVSIDVTGTNTFAPFADMNTAPTSGQARQQSRATIPPQVMPRGMAHGGKQQSSQTREFYPSSQQPQLQFRNAQLQPDQGFVSHQTSSSTSAAPGQSVKLENGLLLKDQYIVASPDLKQLYSKTKRYYQDEKFTSEVLTKINGLLGNPVITKLITFIKNLNNLTFNHKILCLVINKNGKFDLLSYPNNSNIFLQKEDLVIVDGDRGKDLVMIVEPLVNLNFAVLFNFFKKLEHLKSLTIHEGHGGKAHGGTHPTTMNASTIINSHSNEDNEFIITLPTKQVLRFATPKEVHKISGKFLEEKKAFITCFNKIKELGLDSDLTLINVEYQCDFKKLIFYYFAGFKRIDFRGLIKELFKIYKTRIWLCAVLPFNQPELYITMEEEEGEKRTLNGKSKTNTNGSGDFTDHRLALFPKEYELTNEQILNFAITEFDSLPPPNYFHSVNLLNLIRHLTNELKSPFYGFNNDKSESK</sequence>
<gene>
    <name evidence="3" type="ORF">KGF57_002820</name>
</gene>
<feature type="compositionally biased region" description="Low complexity" evidence="1">
    <location>
        <begin position="21"/>
        <end position="30"/>
    </location>
</feature>
<feature type="region of interest" description="Disordered" evidence="1">
    <location>
        <begin position="239"/>
        <end position="281"/>
    </location>
</feature>
<dbReference type="InterPro" id="IPR007557">
    <property type="entry name" value="PSP1_C"/>
</dbReference>
<evidence type="ECO:0000313" key="3">
    <source>
        <dbReference type="EMBL" id="KAI5958012.1"/>
    </source>
</evidence>
<feature type="domain" description="PSP1 C-terminal" evidence="2">
    <location>
        <begin position="565"/>
        <end position="653"/>
    </location>
</feature>
<dbReference type="Pfam" id="PF04468">
    <property type="entry name" value="PSP1"/>
    <property type="match status" value="1"/>
</dbReference>
<feature type="compositionally biased region" description="Low complexity" evidence="1">
    <location>
        <begin position="132"/>
        <end position="163"/>
    </location>
</feature>
<keyword evidence="4" id="KW-1185">Reference proteome</keyword>
<reference evidence="3 4" key="1">
    <citation type="journal article" date="2022" name="DNA Res.">
        <title>Genome analysis of five recently described species of the CUG-Ser clade uncovers Candida theae as a new hybrid lineage with pathogenic potential in the Candida parapsilosis species complex.</title>
        <authorList>
            <person name="Mixao V."/>
            <person name="Del Olmo V."/>
            <person name="Hegedusova E."/>
            <person name="Saus E."/>
            <person name="Pryszcz L."/>
            <person name="Cillingova A."/>
            <person name="Nosek J."/>
            <person name="Gabaldon T."/>
        </authorList>
    </citation>
    <scope>NUCLEOTIDE SEQUENCE [LARGE SCALE GENOMIC DNA]</scope>
    <source>
        <strain evidence="3 4">CBS 12239</strain>
    </source>
</reference>
<dbReference type="AlphaFoldDB" id="A0AAD5BE87"/>
<dbReference type="PANTHER" id="PTHR43830:SF3">
    <property type="entry name" value="PROTEIN PSP1"/>
    <property type="match status" value="1"/>
</dbReference>
<feature type="region of interest" description="Disordered" evidence="1">
    <location>
        <begin position="1"/>
        <end position="57"/>
    </location>
</feature>
<dbReference type="EMBL" id="JAIHNG010000119">
    <property type="protein sequence ID" value="KAI5958012.1"/>
    <property type="molecule type" value="Genomic_DNA"/>
</dbReference>
<feature type="compositionally biased region" description="Polar residues" evidence="1">
    <location>
        <begin position="32"/>
        <end position="51"/>
    </location>
</feature>